<evidence type="ECO:0000259" key="2">
    <source>
        <dbReference type="SMART" id="SM00184"/>
    </source>
</evidence>
<sequence length="664" mass="68853">MPPFLAQQRLRNANAAAATQPAAPGPPPVTINMANLSQPTQTAEGDPNNPNSKSKVETLFGPPVGVGGTPAPDWTLLAGKAELKEHGEEEEEELTMDIVQEWIKRNKEESAGDKPVATTTLQALVNLKRPSIKLTPLTIQPNASSSEEAPPQPPAATAAHGLEFDFDCDAARCAISIRAVVPAPPSSTTSYPPPTTAANEKDAKKTLKQQDAQWTTISLFDATIDGGFGKIFKFDEHGAVLELDKLDVAAAPPAPDADAKGATSAAAPNAEGLTPAAAAAQNQHHHRKRFSAFHFRRRSMAQDAAGPALQVVDADAEAQAAAARRAAAASEAADQDEDHPTPPVAAAAAQASASKAVGDAGEDSGVKVVIRLEALDEHDKPLRSRNAQLTYLHILRMAAPSESTPASEEPSTTHRPYIVKVVKREAVIGSHTFRLQEIYGLASSSSSSSASNSYPTPAPADPNDTPATECVLCLSSPREVVLLPCRHLVACRECAVNMVEFGAGGQLTHEVEATAATTTTAAGAENAGANGTENQAAGAAPAGEQARPRRKRKAKGWFCPVCRQPYTALLRITTTPPGKRLSEDSFHAPLPATVPVVPAPPPAAHIAPTTQAAEATNATATASTAPAATTAEEGSTGKLSGLLGSLSLRGKKADAAQPNGSDAV</sequence>
<reference evidence="3 4" key="1">
    <citation type="submission" date="2014-04" db="EMBL/GenBank/DDBJ databases">
        <authorList>
            <consortium name="DOE Joint Genome Institute"/>
            <person name="Kuo A."/>
            <person name="Girlanda M."/>
            <person name="Perotto S."/>
            <person name="Kohler A."/>
            <person name="Nagy L.G."/>
            <person name="Floudas D."/>
            <person name="Copeland A."/>
            <person name="Barry K.W."/>
            <person name="Cichocki N."/>
            <person name="Veneault-Fourrey C."/>
            <person name="LaButti K."/>
            <person name="Lindquist E.A."/>
            <person name="Lipzen A."/>
            <person name="Lundell T."/>
            <person name="Morin E."/>
            <person name="Murat C."/>
            <person name="Sun H."/>
            <person name="Tunlid A."/>
            <person name="Henrissat B."/>
            <person name="Grigoriev I.V."/>
            <person name="Hibbett D.S."/>
            <person name="Martin F."/>
            <person name="Nordberg H.P."/>
            <person name="Cantor M.N."/>
            <person name="Hua S.X."/>
        </authorList>
    </citation>
    <scope>NUCLEOTIDE SEQUENCE [LARGE SCALE GENOMIC DNA]</scope>
    <source>
        <strain evidence="3 4">MUT 4182</strain>
    </source>
</reference>
<feature type="compositionally biased region" description="Polar residues" evidence="1">
    <location>
        <begin position="32"/>
        <end position="53"/>
    </location>
</feature>
<feature type="compositionally biased region" description="Low complexity" evidence="1">
    <location>
        <begin position="323"/>
        <end position="332"/>
    </location>
</feature>
<protein>
    <recommendedName>
        <fullName evidence="2">RING-type domain-containing protein</fullName>
    </recommendedName>
</protein>
<feature type="region of interest" description="Disordered" evidence="1">
    <location>
        <begin position="601"/>
        <end position="664"/>
    </location>
</feature>
<feature type="compositionally biased region" description="Low complexity" evidence="1">
    <location>
        <begin position="13"/>
        <end position="22"/>
    </location>
</feature>
<feature type="compositionally biased region" description="Low complexity" evidence="1">
    <location>
        <begin position="525"/>
        <end position="545"/>
    </location>
</feature>
<dbReference type="AlphaFoldDB" id="A0A0C3LC29"/>
<dbReference type="OrthoDB" id="1711136at2759"/>
<proteinExistence type="predicted"/>
<feature type="region of interest" description="Disordered" evidence="1">
    <location>
        <begin position="182"/>
        <end position="203"/>
    </location>
</feature>
<feature type="domain" description="RING-type" evidence="2">
    <location>
        <begin position="470"/>
        <end position="562"/>
    </location>
</feature>
<feature type="compositionally biased region" description="Low complexity" evidence="1">
    <location>
        <begin position="345"/>
        <end position="356"/>
    </location>
</feature>
<dbReference type="HOGENOM" id="CLU_015598_0_0_1"/>
<evidence type="ECO:0000313" key="3">
    <source>
        <dbReference type="EMBL" id="KIO31458.1"/>
    </source>
</evidence>
<dbReference type="Pfam" id="PF13920">
    <property type="entry name" value="zf-C3HC4_3"/>
    <property type="match status" value="1"/>
</dbReference>
<dbReference type="SMART" id="SM00184">
    <property type="entry name" value="RING"/>
    <property type="match status" value="1"/>
</dbReference>
<organism evidence="3 4">
    <name type="scientific">Tulasnella calospora MUT 4182</name>
    <dbReference type="NCBI Taxonomy" id="1051891"/>
    <lineage>
        <taxon>Eukaryota</taxon>
        <taxon>Fungi</taxon>
        <taxon>Dikarya</taxon>
        <taxon>Basidiomycota</taxon>
        <taxon>Agaricomycotina</taxon>
        <taxon>Agaricomycetes</taxon>
        <taxon>Cantharellales</taxon>
        <taxon>Tulasnellaceae</taxon>
        <taxon>Tulasnella</taxon>
    </lineage>
</organism>
<dbReference type="InterPro" id="IPR013083">
    <property type="entry name" value="Znf_RING/FYVE/PHD"/>
</dbReference>
<feature type="compositionally biased region" description="Low complexity" evidence="1">
    <location>
        <begin position="604"/>
        <end position="648"/>
    </location>
</feature>
<dbReference type="Proteomes" id="UP000054248">
    <property type="component" value="Unassembled WGS sequence"/>
</dbReference>
<dbReference type="InterPro" id="IPR045194">
    <property type="entry name" value="MGRN1/RNF157-like"/>
</dbReference>
<evidence type="ECO:0000256" key="1">
    <source>
        <dbReference type="SAM" id="MobiDB-lite"/>
    </source>
</evidence>
<feature type="region of interest" description="Disordered" evidence="1">
    <location>
        <begin position="1"/>
        <end position="71"/>
    </location>
</feature>
<dbReference type="GO" id="GO:0005737">
    <property type="term" value="C:cytoplasm"/>
    <property type="evidence" value="ECO:0007669"/>
    <property type="project" value="TreeGrafter"/>
</dbReference>
<keyword evidence="4" id="KW-1185">Reference proteome</keyword>
<dbReference type="InterPro" id="IPR001841">
    <property type="entry name" value="Znf_RING"/>
</dbReference>
<dbReference type="SUPFAM" id="SSF57850">
    <property type="entry name" value="RING/U-box"/>
    <property type="match status" value="1"/>
</dbReference>
<name>A0A0C3LC29_9AGAM</name>
<dbReference type="STRING" id="1051891.A0A0C3LC29"/>
<accession>A0A0C3LC29</accession>
<evidence type="ECO:0000313" key="4">
    <source>
        <dbReference type="Proteomes" id="UP000054248"/>
    </source>
</evidence>
<dbReference type="GO" id="GO:0008270">
    <property type="term" value="F:zinc ion binding"/>
    <property type="evidence" value="ECO:0007669"/>
    <property type="project" value="UniProtKB-KW"/>
</dbReference>
<feature type="region of interest" description="Disordered" evidence="1">
    <location>
        <begin position="323"/>
        <end position="360"/>
    </location>
</feature>
<dbReference type="GO" id="GO:0061630">
    <property type="term" value="F:ubiquitin protein ligase activity"/>
    <property type="evidence" value="ECO:0007669"/>
    <property type="project" value="UniProtKB-EC"/>
</dbReference>
<dbReference type="PANTHER" id="PTHR22996">
    <property type="entry name" value="MAHOGUNIN"/>
    <property type="match status" value="1"/>
</dbReference>
<gene>
    <name evidence="3" type="ORF">M407DRAFT_19598</name>
</gene>
<dbReference type="GO" id="GO:0016567">
    <property type="term" value="P:protein ubiquitination"/>
    <property type="evidence" value="ECO:0007669"/>
    <property type="project" value="TreeGrafter"/>
</dbReference>
<dbReference type="Gene3D" id="3.30.40.10">
    <property type="entry name" value="Zinc/RING finger domain, C3HC4 (zinc finger)"/>
    <property type="match status" value="1"/>
</dbReference>
<feature type="region of interest" description="Disordered" evidence="1">
    <location>
        <begin position="525"/>
        <end position="551"/>
    </location>
</feature>
<dbReference type="EMBL" id="KN822963">
    <property type="protein sequence ID" value="KIO31458.1"/>
    <property type="molecule type" value="Genomic_DNA"/>
</dbReference>
<dbReference type="PANTHER" id="PTHR22996:SF0">
    <property type="entry name" value="RE60872P-RELATED"/>
    <property type="match status" value="1"/>
</dbReference>
<reference evidence="4" key="2">
    <citation type="submission" date="2015-01" db="EMBL/GenBank/DDBJ databases">
        <title>Evolutionary Origins and Diversification of the Mycorrhizal Mutualists.</title>
        <authorList>
            <consortium name="DOE Joint Genome Institute"/>
            <consortium name="Mycorrhizal Genomics Consortium"/>
            <person name="Kohler A."/>
            <person name="Kuo A."/>
            <person name="Nagy L.G."/>
            <person name="Floudas D."/>
            <person name="Copeland A."/>
            <person name="Barry K.W."/>
            <person name="Cichocki N."/>
            <person name="Veneault-Fourrey C."/>
            <person name="LaButti K."/>
            <person name="Lindquist E.A."/>
            <person name="Lipzen A."/>
            <person name="Lundell T."/>
            <person name="Morin E."/>
            <person name="Murat C."/>
            <person name="Riley R."/>
            <person name="Ohm R."/>
            <person name="Sun H."/>
            <person name="Tunlid A."/>
            <person name="Henrissat B."/>
            <person name="Grigoriev I.V."/>
            <person name="Hibbett D.S."/>
            <person name="Martin F."/>
        </authorList>
    </citation>
    <scope>NUCLEOTIDE SEQUENCE [LARGE SCALE GENOMIC DNA]</scope>
    <source>
        <strain evidence="4">MUT 4182</strain>
    </source>
</reference>